<dbReference type="AlphaFoldDB" id="A0A5C7AQ23"/>
<dbReference type="OrthoDB" id="9807923at2"/>
<gene>
    <name evidence="1" type="ORF">FUA26_11455</name>
</gene>
<dbReference type="Gene3D" id="3.30.530.20">
    <property type="match status" value="1"/>
</dbReference>
<evidence type="ECO:0000313" key="2">
    <source>
        <dbReference type="Proteomes" id="UP000321790"/>
    </source>
</evidence>
<dbReference type="InterPro" id="IPR023393">
    <property type="entry name" value="START-like_dom_sf"/>
</dbReference>
<accession>A0A5C7AQ23</accession>
<organism evidence="1 2">
    <name type="scientific">Seonamhaeicola algicola</name>
    <dbReference type="NCBI Taxonomy" id="1719036"/>
    <lineage>
        <taxon>Bacteria</taxon>
        <taxon>Pseudomonadati</taxon>
        <taxon>Bacteroidota</taxon>
        <taxon>Flavobacteriia</taxon>
        <taxon>Flavobacteriales</taxon>
        <taxon>Flavobacteriaceae</taxon>
    </lineage>
</organism>
<sequence>MYILLYILLALVVIFTILALIAPKKYHVFRSIEIEKPLTDVFNYLKFIKNQDAWSPWKKKDPDMDQDFEGVDGEVGFISRWNGNKDVGSGEQEIKRIVKDNIVESELRFFRPWKSESDAYLKVEYLTDNKTKVVWGFSGKNKFPFSIFMLFFNIDKAVGKDFEEGLTELKTILEAS</sequence>
<protein>
    <submittedName>
        <fullName evidence="1">SRPBCC family protein</fullName>
    </submittedName>
</protein>
<proteinExistence type="predicted"/>
<evidence type="ECO:0000313" key="1">
    <source>
        <dbReference type="EMBL" id="TXE10084.1"/>
    </source>
</evidence>
<dbReference type="CDD" id="cd07818">
    <property type="entry name" value="SRPBCC_1"/>
    <property type="match status" value="1"/>
</dbReference>
<dbReference type="RefSeq" id="WP_147136015.1">
    <property type="nucleotide sequence ID" value="NZ_VOSC01000025.1"/>
</dbReference>
<dbReference type="Proteomes" id="UP000321790">
    <property type="component" value="Unassembled WGS sequence"/>
</dbReference>
<name>A0A5C7AQ23_9FLAO</name>
<dbReference type="EMBL" id="VOSC01000025">
    <property type="protein sequence ID" value="TXE10084.1"/>
    <property type="molecule type" value="Genomic_DNA"/>
</dbReference>
<dbReference type="SUPFAM" id="SSF55961">
    <property type="entry name" value="Bet v1-like"/>
    <property type="match status" value="1"/>
</dbReference>
<reference evidence="2" key="1">
    <citation type="submission" date="2019-08" db="EMBL/GenBank/DDBJ databases">
        <title>Seonamhaeicola sediminis sp. nov., isolated from marine sediment.</title>
        <authorList>
            <person name="Cao W.R."/>
        </authorList>
    </citation>
    <scope>NUCLEOTIDE SEQUENCE [LARGE SCALE GENOMIC DNA]</scope>
    <source>
        <strain evidence="2">Gy8</strain>
    </source>
</reference>
<comment type="caution">
    <text evidence="1">The sequence shown here is derived from an EMBL/GenBank/DDBJ whole genome shotgun (WGS) entry which is preliminary data.</text>
</comment>
<keyword evidence="2" id="KW-1185">Reference proteome</keyword>